<evidence type="ECO:0000256" key="1">
    <source>
        <dbReference type="SAM" id="MobiDB-lite"/>
    </source>
</evidence>
<sequence>MQFRSQVRALLRDRGFEFCDDQASVTAQHAGAPQTASEGASPASGQHEDLVQRGLDSSSCDHPSQSLRCTISDNEDFWSSTGSASADAEEALLYRLQHPLCRVSCVRIAVYRARYQFGEPVYPPRALSFEIGEHPAAMQPVPGRFPVCFTDEVQTFVLPACAPLGCCVRVRMHGKVQQQLEDSAYYVAIRHVVILGDPVAPAALPLCRQMFLSRPQLRLAGGSSLPASSIQHPSRHKASQQAACCGASTTAVDEELGLWCWPLVDYFHDGEEDDLA</sequence>
<keyword evidence="3" id="KW-1185">Reference proteome</keyword>
<protein>
    <submittedName>
        <fullName evidence="2">Uncharacterized protein</fullName>
    </submittedName>
</protein>
<comment type="caution">
    <text evidence="2">The sequence shown here is derived from an EMBL/GenBank/DDBJ whole genome shotgun (WGS) entry which is preliminary data.</text>
</comment>
<accession>A0AAW1R6H7</accession>
<dbReference type="InterPro" id="IPR055336">
    <property type="entry name" value="At4g00755-like"/>
</dbReference>
<evidence type="ECO:0000313" key="2">
    <source>
        <dbReference type="EMBL" id="KAK9829402.1"/>
    </source>
</evidence>
<dbReference type="PANTHER" id="PTHR39741">
    <property type="entry name" value="F-BOX DOMAIN CONTAINING PROTEIN, EXPRESSED"/>
    <property type="match status" value="1"/>
</dbReference>
<proteinExistence type="predicted"/>
<gene>
    <name evidence="2" type="ORF">WJX72_005644</name>
</gene>
<reference evidence="2 3" key="1">
    <citation type="journal article" date="2024" name="Nat. Commun.">
        <title>Phylogenomics reveals the evolutionary origins of lichenization in chlorophyte algae.</title>
        <authorList>
            <person name="Puginier C."/>
            <person name="Libourel C."/>
            <person name="Otte J."/>
            <person name="Skaloud P."/>
            <person name="Haon M."/>
            <person name="Grisel S."/>
            <person name="Petersen M."/>
            <person name="Berrin J.G."/>
            <person name="Delaux P.M."/>
            <person name="Dal Grande F."/>
            <person name="Keller J."/>
        </authorList>
    </citation>
    <scope>NUCLEOTIDE SEQUENCE [LARGE SCALE GENOMIC DNA]</scope>
    <source>
        <strain evidence="2 3">SAG 2043</strain>
    </source>
</reference>
<dbReference type="PANTHER" id="PTHR39741:SF2">
    <property type="entry name" value="F-BOX DOMAIN-CONTAINING PROTEIN"/>
    <property type="match status" value="1"/>
</dbReference>
<feature type="region of interest" description="Disordered" evidence="1">
    <location>
        <begin position="27"/>
        <end position="47"/>
    </location>
</feature>
<organism evidence="2 3">
    <name type="scientific">[Myrmecia] bisecta</name>
    <dbReference type="NCBI Taxonomy" id="41462"/>
    <lineage>
        <taxon>Eukaryota</taxon>
        <taxon>Viridiplantae</taxon>
        <taxon>Chlorophyta</taxon>
        <taxon>core chlorophytes</taxon>
        <taxon>Trebouxiophyceae</taxon>
        <taxon>Trebouxiales</taxon>
        <taxon>Trebouxiaceae</taxon>
        <taxon>Myrmecia</taxon>
    </lineage>
</organism>
<dbReference type="EMBL" id="JALJOR010000001">
    <property type="protein sequence ID" value="KAK9829402.1"/>
    <property type="molecule type" value="Genomic_DNA"/>
</dbReference>
<dbReference type="AlphaFoldDB" id="A0AAW1R6H7"/>
<name>A0AAW1R6H7_9CHLO</name>
<evidence type="ECO:0000313" key="3">
    <source>
        <dbReference type="Proteomes" id="UP001489004"/>
    </source>
</evidence>
<dbReference type="Proteomes" id="UP001489004">
    <property type="component" value="Unassembled WGS sequence"/>
</dbReference>